<reference evidence="2" key="1">
    <citation type="journal article" date="2023" name="G3 (Bethesda)">
        <title>Genome assembly and association tests identify interacting loci associated with vigor, precocity, and sex in interspecific pistachio rootstocks.</title>
        <authorList>
            <person name="Palmer W."/>
            <person name="Jacygrad E."/>
            <person name="Sagayaradj S."/>
            <person name="Cavanaugh K."/>
            <person name="Han R."/>
            <person name="Bertier L."/>
            <person name="Beede B."/>
            <person name="Kafkas S."/>
            <person name="Golino D."/>
            <person name="Preece J."/>
            <person name="Michelmore R."/>
        </authorList>
    </citation>
    <scope>NUCLEOTIDE SEQUENCE [LARGE SCALE GENOMIC DNA]</scope>
</reference>
<protein>
    <submittedName>
        <fullName evidence="1">Uncharacterized protein</fullName>
    </submittedName>
</protein>
<sequence length="774" mass="86438">MGRGGKVNSRGDVKRRVRSKDKGSDDSDEDYVVSDEGNDVSEDELEDYCSSIDGCASEESFGEESFGGFVEEEEEEEEVEEEKEVRKVIGSKAGKSNLGNGAKTSRKRKRILYGDEEDEDYEGEEEEEEDEEFTLDEDDCLDDEEELVVTKKKNNSRKNKKLGKKGRRTRGLRRKERCDDDEDCDFLDDALVVREKSKTKSSRQRRRYVVPSDSDFVSSGSSDCDYTISEEEREQVREANELCGYLKPSLRGSVSSKKIEEEDNLQLQRKPPARKGKEKIEVVKSEVAKQVCGICFSEEDKRRFRGTLNCCSHYFCFTCIMEWSKVESRCPLCKQRFKTITKPERATAGVDLRSVVIQVPKRDQVYQPSEEDLRSYLDPYENVICSECHQGGDDGLMLLCDICDSSAHTYCVGLGRVVPDGNWYCDGCRPVAPGSSSSPAQDPLPDQRATNNLFNRPSPILSFGESLDPPSLSSPRISLTQGSVNLSSPRFNVGDVQAASPGSGAGAPTLSGRRWIHRQIQNLLSINRMNYMAGSADGMSTPNLSSDILNSQIEQGRETVVQPASAQGNTEQLHQTIVEERLDEYPPSSVENSEIFAPRLSHLRRQAVQDPTMTNMNGPANLTLWPELAGINLIPSYEQFRQCGSISNLGSDGGLSPFAARDEGDFYVAKEQLQSIVKSHLKNLSRDIELDHSIFKDIARSSTHTILAACGLEHRRSEVHLVHPPSICSHVEILAAGQTSLMKGFCSSCFDTFVKDVVKRIMDTRMPQWLSLGL</sequence>
<proteinExistence type="predicted"/>
<gene>
    <name evidence="1" type="ORF">Patl1_22298</name>
</gene>
<evidence type="ECO:0000313" key="1">
    <source>
        <dbReference type="EMBL" id="KAJ0079401.1"/>
    </source>
</evidence>
<evidence type="ECO:0000313" key="2">
    <source>
        <dbReference type="Proteomes" id="UP001164250"/>
    </source>
</evidence>
<dbReference type="Proteomes" id="UP001164250">
    <property type="component" value="Chromosome 13"/>
</dbReference>
<accession>A0ACC0ZZ10</accession>
<dbReference type="EMBL" id="CM047909">
    <property type="protein sequence ID" value="KAJ0079401.1"/>
    <property type="molecule type" value="Genomic_DNA"/>
</dbReference>
<name>A0ACC0ZZ10_9ROSI</name>
<organism evidence="1 2">
    <name type="scientific">Pistacia atlantica</name>
    <dbReference type="NCBI Taxonomy" id="434234"/>
    <lineage>
        <taxon>Eukaryota</taxon>
        <taxon>Viridiplantae</taxon>
        <taxon>Streptophyta</taxon>
        <taxon>Embryophyta</taxon>
        <taxon>Tracheophyta</taxon>
        <taxon>Spermatophyta</taxon>
        <taxon>Magnoliopsida</taxon>
        <taxon>eudicotyledons</taxon>
        <taxon>Gunneridae</taxon>
        <taxon>Pentapetalae</taxon>
        <taxon>rosids</taxon>
        <taxon>malvids</taxon>
        <taxon>Sapindales</taxon>
        <taxon>Anacardiaceae</taxon>
        <taxon>Pistacia</taxon>
    </lineage>
</organism>
<keyword evidence="2" id="KW-1185">Reference proteome</keyword>
<comment type="caution">
    <text evidence="1">The sequence shown here is derived from an EMBL/GenBank/DDBJ whole genome shotgun (WGS) entry which is preliminary data.</text>
</comment>